<evidence type="ECO:0000259" key="2">
    <source>
        <dbReference type="Pfam" id="PF01738"/>
    </source>
</evidence>
<gene>
    <name evidence="3" type="ORF">BG60_35180</name>
</gene>
<dbReference type="SUPFAM" id="SSF53474">
    <property type="entry name" value="alpha/beta-Hydrolases"/>
    <property type="match status" value="1"/>
</dbReference>
<evidence type="ECO:0000256" key="1">
    <source>
        <dbReference type="ARBA" id="ARBA00022801"/>
    </source>
</evidence>
<dbReference type="InterPro" id="IPR002925">
    <property type="entry name" value="Dienelactn_hydro"/>
</dbReference>
<dbReference type="PANTHER" id="PTHR22946">
    <property type="entry name" value="DIENELACTONE HYDROLASE DOMAIN-CONTAINING PROTEIN-RELATED"/>
    <property type="match status" value="1"/>
</dbReference>
<keyword evidence="1 3" id="KW-0378">Hydrolase</keyword>
<proteinExistence type="predicted"/>
<organism evidence="3 4">
    <name type="scientific">Caballeronia zhejiangensis</name>
    <dbReference type="NCBI Taxonomy" id="871203"/>
    <lineage>
        <taxon>Bacteria</taxon>
        <taxon>Pseudomonadati</taxon>
        <taxon>Pseudomonadota</taxon>
        <taxon>Betaproteobacteria</taxon>
        <taxon>Burkholderiales</taxon>
        <taxon>Burkholderiaceae</taxon>
        <taxon>Caballeronia</taxon>
    </lineage>
</organism>
<name>A0A656QMP9_9BURK</name>
<dbReference type="AlphaFoldDB" id="A0A656QMP9"/>
<keyword evidence="4" id="KW-1185">Reference proteome</keyword>
<evidence type="ECO:0000313" key="3">
    <source>
        <dbReference type="EMBL" id="KDR30979.1"/>
    </source>
</evidence>
<sequence length="461" mass="48869">MAFHLSDSHATSAYDALRAPVPALPGERVVQVPVGERGDTAQLQVTIAMPEGAGPFPLAVINHGGYGKKTKATMPRFHLTYLANYFMSRGYAVALPMMRGYAGSTGELRAHGCDLAGLANKAADDIGKVIAYMRQQPDVDGSRVVVAGESAGGWYSLAFGARNAPEVKGVVNFYGGVRVDVCASDDAALIRDSAALGARAHVPSLWLYGENDSFFPAGTWREMFARYTSAGANAELANYGAFMTDSHKLLGSWEGLRVWTPKLDAFLKKIGMPFASIYPENMPMATPPSSGYAAVDDIAAVPYLGSEGMRALYRKFLSKPIPRAFAIGPNGGAAAHGGFDPLTQALRDCAALTADCRLYAYDDQVVWTRSGPPATGFAALADASAVPFIDAAGRKGYDAFLKLPRPRAFVIAPDGAWSIAALGPDPIASAIAHCSRKHRGCALYAVDGDVVWTAQPPVKSR</sequence>
<evidence type="ECO:0000313" key="4">
    <source>
        <dbReference type="Proteomes" id="UP000027451"/>
    </source>
</evidence>
<dbReference type="GO" id="GO:0052689">
    <property type="term" value="F:carboxylic ester hydrolase activity"/>
    <property type="evidence" value="ECO:0007669"/>
    <property type="project" value="UniProtKB-ARBA"/>
</dbReference>
<dbReference type="InterPro" id="IPR050261">
    <property type="entry name" value="FrsA_esterase"/>
</dbReference>
<dbReference type="RefSeq" id="WP_244808199.1">
    <property type="nucleotide sequence ID" value="NZ_CP084284.1"/>
</dbReference>
<dbReference type="Gene3D" id="3.40.50.1820">
    <property type="entry name" value="alpha/beta hydrolase"/>
    <property type="match status" value="1"/>
</dbReference>
<dbReference type="InterPro" id="IPR029058">
    <property type="entry name" value="AB_hydrolase_fold"/>
</dbReference>
<reference evidence="3 4" key="1">
    <citation type="submission" date="2014-03" db="EMBL/GenBank/DDBJ databases">
        <title>Draft Genome Sequences of Four Burkholderia Strains.</title>
        <authorList>
            <person name="Liu X.Y."/>
            <person name="Li C.X."/>
            <person name="Xu J.H."/>
        </authorList>
    </citation>
    <scope>NUCLEOTIDE SEQUENCE [LARGE SCALE GENOMIC DNA]</scope>
    <source>
        <strain evidence="3 4">OP-1</strain>
    </source>
</reference>
<protein>
    <submittedName>
        <fullName evidence="3">Dienelactone hydrolase</fullName>
    </submittedName>
</protein>
<dbReference type="Pfam" id="PF01738">
    <property type="entry name" value="DLH"/>
    <property type="match status" value="1"/>
</dbReference>
<feature type="domain" description="Dienelactone hydrolase" evidence="2">
    <location>
        <begin position="46"/>
        <end position="243"/>
    </location>
</feature>
<comment type="caution">
    <text evidence="3">The sequence shown here is derived from an EMBL/GenBank/DDBJ whole genome shotgun (WGS) entry which is preliminary data.</text>
</comment>
<accession>A0A656QMP9</accession>
<dbReference type="Proteomes" id="UP000027451">
    <property type="component" value="Unassembled WGS sequence"/>
</dbReference>
<dbReference type="PANTHER" id="PTHR22946:SF9">
    <property type="entry name" value="POLYKETIDE TRANSFERASE AF380"/>
    <property type="match status" value="1"/>
</dbReference>
<dbReference type="EMBL" id="JFHD01000007">
    <property type="protein sequence ID" value="KDR30979.1"/>
    <property type="molecule type" value="Genomic_DNA"/>
</dbReference>